<dbReference type="EMBL" id="JAZDRP010000002">
    <property type="protein sequence ID" value="MEE2525634.1"/>
    <property type="molecule type" value="Genomic_DNA"/>
</dbReference>
<organism evidence="2 3">
    <name type="scientific">Hyphobacterium lacteum</name>
    <dbReference type="NCBI Taxonomy" id="3116575"/>
    <lineage>
        <taxon>Bacteria</taxon>
        <taxon>Pseudomonadati</taxon>
        <taxon>Pseudomonadota</taxon>
        <taxon>Alphaproteobacteria</taxon>
        <taxon>Maricaulales</taxon>
        <taxon>Maricaulaceae</taxon>
        <taxon>Hyphobacterium</taxon>
    </lineage>
</organism>
<feature type="signal peptide" evidence="1">
    <location>
        <begin position="1"/>
        <end position="28"/>
    </location>
</feature>
<sequence length="131" mass="13629">MLRLLNMLILGGLAIWAASFFLSGSASNAGTSTTLPMHERAAFADNACAAAWAAVPGFGPVTAQGADVREDYDEVYACTGIVPQAGEVLLVARYAGGPREEAVSYRIDALCDSTGKSLLEDGGRMPEACEV</sequence>
<protein>
    <submittedName>
        <fullName evidence="2">Uncharacterized protein</fullName>
    </submittedName>
</protein>
<proteinExistence type="predicted"/>
<evidence type="ECO:0000313" key="3">
    <source>
        <dbReference type="Proteomes" id="UP001354971"/>
    </source>
</evidence>
<keyword evidence="1" id="KW-0732">Signal</keyword>
<name>A0ABU7LP01_9PROT</name>
<evidence type="ECO:0000256" key="1">
    <source>
        <dbReference type="SAM" id="SignalP"/>
    </source>
</evidence>
<feature type="chain" id="PRO_5047181194" evidence="1">
    <location>
        <begin position="29"/>
        <end position="131"/>
    </location>
</feature>
<accession>A0ABU7LP01</accession>
<gene>
    <name evidence="2" type="ORF">V0U79_04590</name>
</gene>
<keyword evidence="3" id="KW-1185">Reference proteome</keyword>
<reference evidence="2 3" key="1">
    <citation type="submission" date="2024-01" db="EMBL/GenBank/DDBJ databases">
        <title>Hyphobacterium bacterium isolated from marine sediment.</title>
        <authorList>
            <person name="Zhao S."/>
        </authorList>
    </citation>
    <scope>NUCLEOTIDE SEQUENCE [LARGE SCALE GENOMIC DNA]</scope>
    <source>
        <strain evidence="3">HN65</strain>
    </source>
</reference>
<dbReference type="Proteomes" id="UP001354971">
    <property type="component" value="Unassembled WGS sequence"/>
</dbReference>
<comment type="caution">
    <text evidence="2">The sequence shown here is derived from an EMBL/GenBank/DDBJ whole genome shotgun (WGS) entry which is preliminary data.</text>
</comment>
<dbReference type="RefSeq" id="WP_330198293.1">
    <property type="nucleotide sequence ID" value="NZ_JAZDRP010000002.1"/>
</dbReference>
<evidence type="ECO:0000313" key="2">
    <source>
        <dbReference type="EMBL" id="MEE2525634.1"/>
    </source>
</evidence>